<dbReference type="GeneID" id="14868348"/>
<name>F4Q794_CACFS</name>
<keyword evidence="2" id="KW-1185">Reference proteome</keyword>
<accession>F4Q794</accession>
<dbReference type="RefSeq" id="XP_004354660.1">
    <property type="nucleotide sequence ID" value="XM_004354608.1"/>
</dbReference>
<protein>
    <submittedName>
        <fullName evidence="1">Uncharacterized protein</fullName>
    </submittedName>
</protein>
<proteinExistence type="predicted"/>
<gene>
    <name evidence="1" type="ORF">DFA_09306</name>
</gene>
<dbReference type="AlphaFoldDB" id="F4Q794"/>
<evidence type="ECO:0000313" key="2">
    <source>
        <dbReference type="Proteomes" id="UP000007797"/>
    </source>
</evidence>
<sequence length="1155" mass="135177">MVDYLINNRTEGCPYNVIHNILDGDSTPSDKSKAIQIIDDHIQDNSRQYLEIRSDTYKYVNSIELARSLTPPNTIDVGENVIEGYLNDLLSLEYEEFFQFENVQHHFITVQLDIVYYLIVNVLHHSFLSYQQLDDIRSQFKDIQFIERQTPIFKYQSQETTNPYLTIDDQALDKWNTFIAFEIILIEVISAMKLTLNLRDGFTNAISTLICTGSTIVIPILFSNYYKKSIGICIDSKEHPESSTLFDIICKYGTLGQVKAAHQIVQEYGNDKLLQWSLHKANRPLLITARAASEAAKTNNLEVLKYLDDISESKLAPFHLKVSRFDFQAKTTRYLISTRPNSLLPHYSYQRVLETLDLDFINWYDNFVNQNQSIIDQFKMKDKKNGQRNDYPIIFSRYIIENLFEKSNQEIINLLEYIINKYNITNNLDSIKGIFKSEDIIYNLMSECCERGNLEIFKWLELNLNLSSQSKIQQPQRIATTIFDDAYLNGMNDDLVEYLIENRFEGFGPESWKYVGESGDEKQLQLMIRGTNQQQHNQLFNTIAKFAIRKGNMKILNQNMIPNEIISLNLTNCNIRHTIRHGRGDLFIQMYLKQATINEIESILQHSIRSGHPRCTKLIYQELIKQQKQQSIPPYQLTIKDQLYLISIEDITLLDYFIQQQSLDPKLIDRKQFSHMTHQFGMIDQMKRYLLDKGFNSKWEPSTKVQLESKSLRFNTTTSNREKSPPKERSIRLVFGNVYLLRKILRETRFTQSGYRVSIPMDIRLDLKWLLSKKAYNWIKYLVHRKEPLHVSRNTTPQLVNIKDVELFQVVYDNYRSSFLIKPGNDDQSCWSSRYDYTQTKREQLAKLPSGSDPFFRYDPTLLGCLMPSKSFSQDINIQIMEERLKEDRDDFIYKFYSVKINKPILDYLFNHGVLFKRDLIDSLLNIGDDERLNDIDPMEFSKHQISRCASYEHTQNLVSRFLSISYARGEGSVSLANVPLSVFSQFNLGFFQNSDLRSSNRRDCFKLVIDKLKEETKEMDLETGKITMESVVDIMVIDRLVESNPDCSTLMLDYCLDLITKDLPSGILSQKKMEHCYCKLVESQSFDLALVVSKYFNIRFDNIIKKYESKIPFQAAIFFGNTFNLTFEDFPIELLSHLSLKQQDFLKDKFNNNK</sequence>
<dbReference type="EMBL" id="GL883024">
    <property type="protein sequence ID" value="EGG16276.1"/>
    <property type="molecule type" value="Genomic_DNA"/>
</dbReference>
<evidence type="ECO:0000313" key="1">
    <source>
        <dbReference type="EMBL" id="EGG16276.1"/>
    </source>
</evidence>
<reference evidence="2" key="1">
    <citation type="journal article" date="2011" name="Genome Res.">
        <title>Phylogeny-wide analysis of social amoeba genomes highlights ancient origins for complex intercellular communication.</title>
        <authorList>
            <person name="Heidel A.J."/>
            <person name="Lawal H.M."/>
            <person name="Felder M."/>
            <person name="Schilde C."/>
            <person name="Helps N.R."/>
            <person name="Tunggal B."/>
            <person name="Rivero F."/>
            <person name="John U."/>
            <person name="Schleicher M."/>
            <person name="Eichinger L."/>
            <person name="Platzer M."/>
            <person name="Noegel A.A."/>
            <person name="Schaap P."/>
            <person name="Gloeckner G."/>
        </authorList>
    </citation>
    <scope>NUCLEOTIDE SEQUENCE [LARGE SCALE GENOMIC DNA]</scope>
    <source>
        <strain evidence="2">SH3</strain>
    </source>
</reference>
<dbReference type="KEGG" id="dfa:DFA_09306"/>
<dbReference type="Proteomes" id="UP000007797">
    <property type="component" value="Unassembled WGS sequence"/>
</dbReference>
<organism evidence="1 2">
    <name type="scientific">Cavenderia fasciculata</name>
    <name type="common">Slime mold</name>
    <name type="synonym">Dictyostelium fasciculatum</name>
    <dbReference type="NCBI Taxonomy" id="261658"/>
    <lineage>
        <taxon>Eukaryota</taxon>
        <taxon>Amoebozoa</taxon>
        <taxon>Evosea</taxon>
        <taxon>Eumycetozoa</taxon>
        <taxon>Dictyostelia</taxon>
        <taxon>Acytosteliales</taxon>
        <taxon>Cavenderiaceae</taxon>
        <taxon>Cavenderia</taxon>
    </lineage>
</organism>